<reference evidence="1" key="1">
    <citation type="journal article" date="2015" name="Nature">
        <title>Complex archaea that bridge the gap between prokaryotes and eukaryotes.</title>
        <authorList>
            <person name="Spang A."/>
            <person name="Saw J.H."/>
            <person name="Jorgensen S.L."/>
            <person name="Zaremba-Niedzwiedzka K."/>
            <person name="Martijn J."/>
            <person name="Lind A.E."/>
            <person name="van Eijk R."/>
            <person name="Schleper C."/>
            <person name="Guy L."/>
            <person name="Ettema T.J."/>
        </authorList>
    </citation>
    <scope>NUCLEOTIDE SEQUENCE</scope>
</reference>
<organism evidence="1">
    <name type="scientific">marine sediment metagenome</name>
    <dbReference type="NCBI Taxonomy" id="412755"/>
    <lineage>
        <taxon>unclassified sequences</taxon>
        <taxon>metagenomes</taxon>
        <taxon>ecological metagenomes</taxon>
    </lineage>
</organism>
<dbReference type="EMBL" id="LAZR01009183">
    <property type="protein sequence ID" value="KKM74164.1"/>
    <property type="molecule type" value="Genomic_DNA"/>
</dbReference>
<name>A0A0F9JWF9_9ZZZZ</name>
<dbReference type="AlphaFoldDB" id="A0A0F9JWF9"/>
<evidence type="ECO:0000313" key="1">
    <source>
        <dbReference type="EMBL" id="KKM74164.1"/>
    </source>
</evidence>
<sequence>MENLSLELSKKLHELGVVVETNANWYKSGGMITG</sequence>
<comment type="caution">
    <text evidence="1">The sequence shown here is derived from an EMBL/GenBank/DDBJ whole genome shotgun (WGS) entry which is preliminary data.</text>
</comment>
<accession>A0A0F9JWF9</accession>
<feature type="non-terminal residue" evidence="1">
    <location>
        <position position="34"/>
    </location>
</feature>
<proteinExistence type="predicted"/>
<protein>
    <submittedName>
        <fullName evidence="1">Uncharacterized protein</fullName>
    </submittedName>
</protein>
<gene>
    <name evidence="1" type="ORF">LCGC14_1402990</name>
</gene>